<comment type="caution">
    <text evidence="4">The sequence shown here is derived from an EMBL/GenBank/DDBJ whole genome shotgun (WGS) entry which is preliminary data.</text>
</comment>
<dbReference type="EMBL" id="NIPR01000063">
    <property type="protein sequence ID" value="PMD67836.1"/>
    <property type="molecule type" value="Genomic_DNA"/>
</dbReference>
<feature type="compositionally biased region" description="Polar residues" evidence="1">
    <location>
        <begin position="611"/>
        <end position="634"/>
    </location>
</feature>
<dbReference type="InterPro" id="IPR024968">
    <property type="entry name" value="SlpA_C_lactobacillus"/>
</dbReference>
<organism evidence="4 5">
    <name type="scientific">Companilactobacillus nuruki</name>
    <dbReference type="NCBI Taxonomy" id="1993540"/>
    <lineage>
        <taxon>Bacteria</taxon>
        <taxon>Bacillati</taxon>
        <taxon>Bacillota</taxon>
        <taxon>Bacilli</taxon>
        <taxon>Lactobacillales</taxon>
        <taxon>Lactobacillaceae</taxon>
        <taxon>Companilactobacillus</taxon>
    </lineage>
</organism>
<evidence type="ECO:0000256" key="1">
    <source>
        <dbReference type="SAM" id="MobiDB-lite"/>
    </source>
</evidence>
<keyword evidence="2" id="KW-0732">Signal</keyword>
<reference evidence="4 5" key="1">
    <citation type="submission" date="2017-05" db="EMBL/GenBank/DDBJ databases">
        <title>Lactobacillus nurukis nov., sp. nov., isolated from nuruk.</title>
        <authorList>
            <person name="Kim S.-J."/>
        </authorList>
    </citation>
    <scope>NUCLEOTIDE SEQUENCE [LARGE SCALE GENOMIC DNA]</scope>
    <source>
        <strain evidence="4 5">SYF10-1a</strain>
    </source>
</reference>
<feature type="compositionally biased region" description="Polar residues" evidence="1">
    <location>
        <begin position="116"/>
        <end position="126"/>
    </location>
</feature>
<name>A0A2N7AR57_9LACO</name>
<keyword evidence="5" id="KW-1185">Reference proteome</keyword>
<accession>A0A2N7AR57</accession>
<evidence type="ECO:0000313" key="5">
    <source>
        <dbReference type="Proteomes" id="UP000235649"/>
    </source>
</evidence>
<feature type="domain" description="S-layer protein C-terminal" evidence="3">
    <location>
        <begin position="620"/>
        <end position="663"/>
    </location>
</feature>
<feature type="region of interest" description="Disordered" evidence="1">
    <location>
        <begin position="578"/>
        <end position="635"/>
    </location>
</feature>
<evidence type="ECO:0000313" key="4">
    <source>
        <dbReference type="EMBL" id="PMD67836.1"/>
    </source>
</evidence>
<feature type="region of interest" description="Disordered" evidence="1">
    <location>
        <begin position="31"/>
        <end position="126"/>
    </location>
</feature>
<dbReference type="RefSeq" id="WP_102197115.1">
    <property type="nucleotide sequence ID" value="NZ_NIPR01000063.1"/>
</dbReference>
<feature type="signal peptide" evidence="2">
    <location>
        <begin position="1"/>
        <end position="22"/>
    </location>
</feature>
<dbReference type="Proteomes" id="UP000235649">
    <property type="component" value="Unassembled WGS sequence"/>
</dbReference>
<proteinExistence type="predicted"/>
<dbReference type="AlphaFoldDB" id="A0A2N7AR57"/>
<gene>
    <name evidence="4" type="ORF">CBP76_12100</name>
</gene>
<protein>
    <recommendedName>
        <fullName evidence="3">S-layer protein C-terminal domain-containing protein</fullName>
    </recommendedName>
</protein>
<dbReference type="OrthoDB" id="2282684at2"/>
<dbReference type="Pfam" id="PF03217">
    <property type="entry name" value="SlpA"/>
    <property type="match status" value="1"/>
</dbReference>
<feature type="compositionally biased region" description="Low complexity" evidence="1">
    <location>
        <begin position="43"/>
        <end position="115"/>
    </location>
</feature>
<feature type="chain" id="PRO_5038398610" description="S-layer protein C-terminal domain-containing protein" evidence="2">
    <location>
        <begin position="23"/>
        <end position="794"/>
    </location>
</feature>
<evidence type="ECO:0000259" key="3">
    <source>
        <dbReference type="Pfam" id="PF03217"/>
    </source>
</evidence>
<feature type="compositionally biased region" description="Polar residues" evidence="1">
    <location>
        <begin position="31"/>
        <end position="42"/>
    </location>
</feature>
<sequence length="794" mass="86884">MKLKTSLITTIGISLFSTIVLGSLPTQQVKANTSNQQPTTDVSDNTDLNTQNTSQNNNEDSNSSSTDTISNTADSQKSINNSTSQQTQTTIQSATVTNAANTSTTTNSDDTQSATISFTDTGNSDGSVIDKTGSTYTLSGSYKVGTKITDLLPSDFTRAYTVNNPDTEIEAGTDKYNLSVTGKSLTMKVQGFNNPDNYEAPDLISPSYTVSNYGKKVNLIYTNGNPSLYSPSNTANGYTLTKLVDKNGNDLPTADGDSLIFTFDMPDISTTNPSGGYFIRAIYDTPINQDLNVKYLDDEGNTLFTKTINKYKDGNDIMTGDVISDPSSIMDFDTDNYTYWKTNDLPYTVTGSNNVDIYLLLNNLNYTIVNYIDKSTGKIIYTDKLRGDVGNTISIKDIQSIQPSYHMVDNAGDYTVKKDNETLNLNVSDELVLNITQKVNGNIIFDAPVSNKLVKDILLSDSNNVTSFQYGMSKDILIPLDLSQVPGISLDQVINLLTAAGASNFVIDYGTNESISLTVSYQDSTGKEISSFTLSNSSNDDLDAVQSIKDNLPNNYTIVDENNLYTVKDGKIVVQVKTNSDNNTGSGSGSGSGDSDNNTGDKEAIEETLGTHPNLSSINIYDDNGNSTGSTVAPNTDWRTDEKMILNGKTYYRIATNQWVNANDIYVYYNNPSYVRTYSDSYKLLVNSQDQAITNRGLAAGSDWVSDRYAYFNDQKYYRVATNEWISASDAFEYQPIDQVVQTTSNAQLFDDKGNVVRTISSLSLKADKIATINGTKMYRVATNEWLPITDIQE</sequence>
<evidence type="ECO:0000256" key="2">
    <source>
        <dbReference type="SAM" id="SignalP"/>
    </source>
</evidence>